<dbReference type="PANTHER" id="PTHR47332:SF2">
    <property type="entry name" value="SET-6"/>
    <property type="match status" value="1"/>
</dbReference>
<feature type="domain" description="SET" evidence="1">
    <location>
        <begin position="1"/>
        <end position="180"/>
    </location>
</feature>
<dbReference type="Gene3D" id="2.170.270.10">
    <property type="entry name" value="SET domain"/>
    <property type="match status" value="1"/>
</dbReference>
<dbReference type="CDD" id="cd20071">
    <property type="entry name" value="SET_SMYD"/>
    <property type="match status" value="1"/>
</dbReference>
<protein>
    <recommendedName>
        <fullName evidence="1">SET domain-containing protein</fullName>
    </recommendedName>
</protein>
<proteinExistence type="predicted"/>
<keyword evidence="3" id="KW-1185">Reference proteome</keyword>
<dbReference type="InterPro" id="IPR001214">
    <property type="entry name" value="SET_dom"/>
</dbReference>
<dbReference type="InterPro" id="IPR053185">
    <property type="entry name" value="SET_domain_protein"/>
</dbReference>
<evidence type="ECO:0000313" key="2">
    <source>
        <dbReference type="EMBL" id="WPH04819.1"/>
    </source>
</evidence>
<dbReference type="PANTHER" id="PTHR47332">
    <property type="entry name" value="SET DOMAIN-CONTAINING PROTEIN 5"/>
    <property type="match status" value="1"/>
</dbReference>
<dbReference type="EMBL" id="CP138593">
    <property type="protein sequence ID" value="WPH04819.1"/>
    <property type="molecule type" value="Genomic_DNA"/>
</dbReference>
<evidence type="ECO:0000313" key="3">
    <source>
        <dbReference type="Proteomes" id="UP001303373"/>
    </source>
</evidence>
<evidence type="ECO:0000259" key="1">
    <source>
        <dbReference type="SMART" id="SM00317"/>
    </source>
</evidence>
<reference evidence="2 3" key="1">
    <citation type="submission" date="2023-11" db="EMBL/GenBank/DDBJ databases">
        <title>An acidophilic fungus is an integral part of prey digestion in a carnivorous sundew plant.</title>
        <authorList>
            <person name="Tsai I.J."/>
        </authorList>
    </citation>
    <scope>NUCLEOTIDE SEQUENCE [LARGE SCALE GENOMIC DNA]</scope>
    <source>
        <strain evidence="2">169a</strain>
    </source>
</reference>
<organism evidence="2 3">
    <name type="scientific">Acrodontium crateriforme</name>
    <dbReference type="NCBI Taxonomy" id="150365"/>
    <lineage>
        <taxon>Eukaryota</taxon>
        <taxon>Fungi</taxon>
        <taxon>Dikarya</taxon>
        <taxon>Ascomycota</taxon>
        <taxon>Pezizomycotina</taxon>
        <taxon>Dothideomycetes</taxon>
        <taxon>Dothideomycetidae</taxon>
        <taxon>Mycosphaerellales</taxon>
        <taxon>Teratosphaeriaceae</taxon>
        <taxon>Acrodontium</taxon>
    </lineage>
</organism>
<accession>A0AAQ3MAL1</accession>
<gene>
    <name evidence="2" type="ORF">R9X50_00771600</name>
</gene>
<dbReference type="SUPFAM" id="SSF82199">
    <property type="entry name" value="SET domain"/>
    <property type="match status" value="1"/>
</dbReference>
<dbReference type="Pfam" id="PF00856">
    <property type="entry name" value="SET"/>
    <property type="match status" value="1"/>
</dbReference>
<sequence>MYEIRRAGLKGYGVFAKTRIPRGTRIIAEPPSLLVRSERDVFAAGRRLAPEDRERLLRLSGNPAQKASVLSWMEVVWHALTGVDAERARLGTKTSGKKTPFWKSLAEYPTLLNIFRTNNFDLGTGRQATFSQISRFNHSCIPSAQGNFNTALNKFAIHATRTIDAGEEITLSYLAEQLAGRDSRREKLRVAYGFLCECGVCTTESARARASEVRRVALQDKLRIFAEEGAELAGSRLEMEFNLTMDLIALYEAEGLAGRELSTTYLGAAELAVKLNRTDDAEDLARKGLQIEKDCLGSDSPLYHESVARMEKLRSPNY</sequence>
<dbReference type="InterPro" id="IPR046341">
    <property type="entry name" value="SET_dom_sf"/>
</dbReference>
<name>A0AAQ3MAL1_9PEZI</name>
<dbReference type="Proteomes" id="UP001303373">
    <property type="component" value="Chromosome 14"/>
</dbReference>
<dbReference type="SMART" id="SM00317">
    <property type="entry name" value="SET"/>
    <property type="match status" value="1"/>
</dbReference>
<dbReference type="AlphaFoldDB" id="A0AAQ3MAL1"/>